<dbReference type="Gene3D" id="1.10.287.130">
    <property type="match status" value="1"/>
</dbReference>
<dbReference type="InterPro" id="IPR013655">
    <property type="entry name" value="PAS_fold_3"/>
</dbReference>
<evidence type="ECO:0000256" key="3">
    <source>
        <dbReference type="ARBA" id="ARBA00022679"/>
    </source>
</evidence>
<dbReference type="PROSITE" id="PS50109">
    <property type="entry name" value="HIS_KIN"/>
    <property type="match status" value="1"/>
</dbReference>
<dbReference type="SMART" id="SM00387">
    <property type="entry name" value="HATPase_c"/>
    <property type="match status" value="1"/>
</dbReference>
<keyword evidence="6" id="KW-0597">Phosphoprotein</keyword>
<dbReference type="SUPFAM" id="SSF47384">
    <property type="entry name" value="Homodimeric domain of signal transducing histidine kinase"/>
    <property type="match status" value="1"/>
</dbReference>
<dbReference type="EC" id="2.7.13.3" evidence="2"/>
<organism evidence="10 11">
    <name type="scientific">Geomonas anaerohicana</name>
    <dbReference type="NCBI Taxonomy" id="2798583"/>
    <lineage>
        <taxon>Bacteria</taxon>
        <taxon>Pseudomonadati</taxon>
        <taxon>Thermodesulfobacteriota</taxon>
        <taxon>Desulfuromonadia</taxon>
        <taxon>Geobacterales</taxon>
        <taxon>Geobacteraceae</taxon>
        <taxon>Geomonas</taxon>
    </lineage>
</organism>
<keyword evidence="3" id="KW-0808">Transferase</keyword>
<feature type="domain" description="Histidine kinase" evidence="7">
    <location>
        <begin position="303"/>
        <end position="519"/>
    </location>
</feature>
<dbReference type="InterPro" id="IPR036890">
    <property type="entry name" value="HATPase_C_sf"/>
</dbReference>
<dbReference type="SUPFAM" id="SSF55785">
    <property type="entry name" value="PYP-like sensor domain (PAS domain)"/>
    <property type="match status" value="1"/>
</dbReference>
<evidence type="ECO:0000313" key="10">
    <source>
        <dbReference type="EMBL" id="MBJ6750269.1"/>
    </source>
</evidence>
<dbReference type="PANTHER" id="PTHR42878">
    <property type="entry name" value="TWO-COMPONENT HISTIDINE KINASE"/>
    <property type="match status" value="1"/>
</dbReference>
<dbReference type="InterPro" id="IPR003594">
    <property type="entry name" value="HATPase_dom"/>
</dbReference>
<comment type="catalytic activity">
    <reaction evidence="1">
        <text>ATP + protein L-histidine = ADP + protein N-phospho-L-histidine.</text>
        <dbReference type="EC" id="2.7.13.3"/>
    </reaction>
</comment>
<dbReference type="Pfam" id="PF02518">
    <property type="entry name" value="HATPase_c"/>
    <property type="match status" value="1"/>
</dbReference>
<dbReference type="Pfam" id="PF00072">
    <property type="entry name" value="Response_reg"/>
    <property type="match status" value="1"/>
</dbReference>
<dbReference type="InterPro" id="IPR000014">
    <property type="entry name" value="PAS"/>
</dbReference>
<dbReference type="InterPro" id="IPR011006">
    <property type="entry name" value="CheY-like_superfamily"/>
</dbReference>
<dbReference type="PANTHER" id="PTHR42878:SF15">
    <property type="entry name" value="BACTERIOPHYTOCHROME"/>
    <property type="match status" value="1"/>
</dbReference>
<sequence>MKDEVREGAGVSMLYVEDEADARQMVTRMLAMNYPNLIVYGADNGLQALELYRQYIPEIVMTDINMPVMDGIRMSREIKAINPEVRIIAVTAHSDTSYLLSAIEIGVHHYVLKPLNYQELFTVLDKVLEQMELKRLVSEQHRRLAQSERQLAAGQRIAHLGSWQREPDAEGMDWSDEMYRICGLEPGAVPASYHAFLERFHTDDRDDIAASMQSAQDPQHQPEHRFVRVVRPDGSYRIVRLDVEGVREGDHAAGVIGTCHDVTELKQAEQQVRSLTEELERRVLQRTSLLQATVSELENFSYFVSHDLRAPVARLEGFCTALLEDCGACGHANCRQYAERSANVVQQIKQIMDAFNSLTHLARCALTIRDTDMSRLARDIAHALSAEAPERRVEFVIAEGARVKGDPELLGKALRHLLENAWKFTSRTERGRIEFGWTDRHDVRTYFVRDNGVGFNMKYAQMLFKPFQTIHAPEEFGWTGTGIGLATAHSIVLRHGGRMWAEGEVGQGATFYFTLEPNPESGSYLKET</sequence>
<reference evidence="10 11" key="1">
    <citation type="submission" date="2020-12" db="EMBL/GenBank/DDBJ databases">
        <title>Geomonas sp. Red421, isolated from paddy soil.</title>
        <authorList>
            <person name="Xu Z."/>
            <person name="Zhang Z."/>
            <person name="Masuda Y."/>
            <person name="Itoh H."/>
            <person name="Senoo K."/>
        </authorList>
    </citation>
    <scope>NUCLEOTIDE SEQUENCE [LARGE SCALE GENOMIC DNA]</scope>
    <source>
        <strain evidence="10 11">Red421</strain>
    </source>
</reference>
<dbReference type="PROSITE" id="PS50110">
    <property type="entry name" value="RESPONSE_REGULATORY"/>
    <property type="match status" value="1"/>
</dbReference>
<evidence type="ECO:0000256" key="1">
    <source>
        <dbReference type="ARBA" id="ARBA00000085"/>
    </source>
</evidence>
<evidence type="ECO:0000256" key="4">
    <source>
        <dbReference type="ARBA" id="ARBA00022777"/>
    </source>
</evidence>
<evidence type="ECO:0000259" key="8">
    <source>
        <dbReference type="PROSITE" id="PS50110"/>
    </source>
</evidence>
<dbReference type="Gene3D" id="3.30.450.20">
    <property type="entry name" value="PAS domain"/>
    <property type="match status" value="1"/>
</dbReference>
<accession>A0ABS0YDM7</accession>
<dbReference type="InterPro" id="IPR035965">
    <property type="entry name" value="PAS-like_dom_sf"/>
</dbReference>
<dbReference type="SUPFAM" id="SSF55874">
    <property type="entry name" value="ATPase domain of HSP90 chaperone/DNA topoisomerase II/histidine kinase"/>
    <property type="match status" value="1"/>
</dbReference>
<dbReference type="InterPro" id="IPR000700">
    <property type="entry name" value="PAS-assoc_C"/>
</dbReference>
<dbReference type="SMART" id="SM00448">
    <property type="entry name" value="REC"/>
    <property type="match status" value="1"/>
</dbReference>
<keyword evidence="5" id="KW-0472">Membrane</keyword>
<evidence type="ECO:0000256" key="6">
    <source>
        <dbReference type="PROSITE-ProRule" id="PRU00169"/>
    </source>
</evidence>
<gene>
    <name evidence="10" type="ORF">JFN91_08595</name>
</gene>
<evidence type="ECO:0000256" key="5">
    <source>
        <dbReference type="ARBA" id="ARBA00023136"/>
    </source>
</evidence>
<name>A0ABS0YDM7_9BACT</name>
<dbReference type="Proteomes" id="UP000614714">
    <property type="component" value="Unassembled WGS sequence"/>
</dbReference>
<dbReference type="NCBIfam" id="TIGR00229">
    <property type="entry name" value="sensory_box"/>
    <property type="match status" value="1"/>
</dbReference>
<feature type="modified residue" description="4-aspartylphosphate" evidence="6">
    <location>
        <position position="63"/>
    </location>
</feature>
<dbReference type="InterPro" id="IPR050351">
    <property type="entry name" value="BphY/WalK/GraS-like"/>
</dbReference>
<feature type="domain" description="Response regulatory" evidence="8">
    <location>
        <begin position="12"/>
        <end position="128"/>
    </location>
</feature>
<evidence type="ECO:0000256" key="2">
    <source>
        <dbReference type="ARBA" id="ARBA00012438"/>
    </source>
</evidence>
<dbReference type="EMBL" id="JAEMHL010000003">
    <property type="protein sequence ID" value="MBJ6750269.1"/>
    <property type="molecule type" value="Genomic_DNA"/>
</dbReference>
<proteinExistence type="predicted"/>
<dbReference type="CDD" id="cd17536">
    <property type="entry name" value="REC_YesN-like"/>
    <property type="match status" value="1"/>
</dbReference>
<feature type="domain" description="PAC" evidence="9">
    <location>
        <begin position="220"/>
        <end position="274"/>
    </location>
</feature>
<protein>
    <recommendedName>
        <fullName evidence="2">histidine kinase</fullName>
        <ecNumber evidence="2">2.7.13.3</ecNumber>
    </recommendedName>
</protein>
<dbReference type="InterPro" id="IPR004358">
    <property type="entry name" value="Sig_transdc_His_kin-like_C"/>
</dbReference>
<dbReference type="Gene3D" id="3.40.50.2300">
    <property type="match status" value="1"/>
</dbReference>
<dbReference type="Gene3D" id="2.10.70.100">
    <property type="match status" value="1"/>
</dbReference>
<dbReference type="SUPFAM" id="SSF52172">
    <property type="entry name" value="CheY-like"/>
    <property type="match status" value="1"/>
</dbReference>
<dbReference type="PRINTS" id="PR00344">
    <property type="entry name" value="BCTRLSENSOR"/>
</dbReference>
<dbReference type="InterPro" id="IPR005467">
    <property type="entry name" value="His_kinase_dom"/>
</dbReference>
<dbReference type="Pfam" id="PF08447">
    <property type="entry name" value="PAS_3"/>
    <property type="match status" value="1"/>
</dbReference>
<keyword evidence="11" id="KW-1185">Reference proteome</keyword>
<dbReference type="Gene3D" id="3.30.565.10">
    <property type="entry name" value="Histidine kinase-like ATPase, C-terminal domain"/>
    <property type="match status" value="1"/>
</dbReference>
<evidence type="ECO:0000259" key="7">
    <source>
        <dbReference type="PROSITE" id="PS50109"/>
    </source>
</evidence>
<dbReference type="InterPro" id="IPR001789">
    <property type="entry name" value="Sig_transdc_resp-reg_receiver"/>
</dbReference>
<dbReference type="RefSeq" id="WP_199388784.1">
    <property type="nucleotide sequence ID" value="NZ_JAEMHL010000003.1"/>
</dbReference>
<evidence type="ECO:0000313" key="11">
    <source>
        <dbReference type="Proteomes" id="UP000614714"/>
    </source>
</evidence>
<dbReference type="InterPro" id="IPR036097">
    <property type="entry name" value="HisK_dim/P_sf"/>
</dbReference>
<keyword evidence="4" id="KW-0418">Kinase</keyword>
<dbReference type="PROSITE" id="PS50113">
    <property type="entry name" value="PAC"/>
    <property type="match status" value="1"/>
</dbReference>
<comment type="caution">
    <text evidence="10">The sequence shown here is derived from an EMBL/GenBank/DDBJ whole genome shotgun (WGS) entry which is preliminary data.</text>
</comment>
<evidence type="ECO:0000259" key="9">
    <source>
        <dbReference type="PROSITE" id="PS50113"/>
    </source>
</evidence>